<dbReference type="Pfam" id="PF00353">
    <property type="entry name" value="HemolysinCabind"/>
    <property type="match status" value="3"/>
</dbReference>
<comment type="caution">
    <text evidence="4">The sequence shown here is derived from an EMBL/GenBank/DDBJ whole genome shotgun (WGS) entry which is preliminary data.</text>
</comment>
<accession>A0A928VTY2</accession>
<organism evidence="4 5">
    <name type="scientific">Zarconia navalis LEGE 11467</name>
    <dbReference type="NCBI Taxonomy" id="1828826"/>
    <lineage>
        <taxon>Bacteria</taxon>
        <taxon>Bacillati</taxon>
        <taxon>Cyanobacteriota</taxon>
        <taxon>Cyanophyceae</taxon>
        <taxon>Oscillatoriophycideae</taxon>
        <taxon>Oscillatoriales</taxon>
        <taxon>Oscillatoriales incertae sedis</taxon>
        <taxon>Zarconia</taxon>
        <taxon>Zarconia navalis</taxon>
    </lineage>
</organism>
<dbReference type="RefSeq" id="WP_264320548.1">
    <property type="nucleotide sequence ID" value="NZ_JADEXN010000071.1"/>
</dbReference>
<dbReference type="InterPro" id="IPR050557">
    <property type="entry name" value="RTX_toxin/Mannuronan_C5-epim"/>
</dbReference>
<sequence>MSQVLDPTTPVSSTPNQNGGLDIQGSQGTSNRLNGGASDDLISTATLDEVLAGVAAGVEPGALGTGDVIDAGEGNDVVFGLGGDDSVSGSQGNDQILTNQGNDTVDGGEGSDAIFAGQGNDIVDGGEDNDLISGDLGNDVVSGGSGDDAVYGGQGNDNLLGGEGNDLILGGQGDDVISGGAGNDVMAGDRGNDTITGGDGEDRFVFGGVFNSTVAELGLDSITDFSVGEDKISLSQFTFAQVGDSLTAAEFSTTTAFDSNADGASAAKVIYDSTTGLIYYNPTEAVGDEVAFAQVDPNLALSADSFEVF</sequence>
<keyword evidence="5" id="KW-1185">Reference proteome</keyword>
<dbReference type="PANTHER" id="PTHR38340:SF1">
    <property type="entry name" value="S-LAYER PROTEIN"/>
    <property type="match status" value="1"/>
</dbReference>
<dbReference type="EMBL" id="JADEXN010000071">
    <property type="protein sequence ID" value="MBE9040294.1"/>
    <property type="molecule type" value="Genomic_DNA"/>
</dbReference>
<feature type="compositionally biased region" description="Polar residues" evidence="3">
    <location>
        <begin position="1"/>
        <end position="33"/>
    </location>
</feature>
<evidence type="ECO:0000256" key="1">
    <source>
        <dbReference type="ARBA" id="ARBA00004613"/>
    </source>
</evidence>
<dbReference type="Proteomes" id="UP000621799">
    <property type="component" value="Unassembled WGS sequence"/>
</dbReference>
<dbReference type="Gene3D" id="2.150.10.10">
    <property type="entry name" value="Serralysin-like metalloprotease, C-terminal"/>
    <property type="match status" value="2"/>
</dbReference>
<dbReference type="InterPro" id="IPR018511">
    <property type="entry name" value="Hemolysin-typ_Ca-bd_CS"/>
</dbReference>
<feature type="region of interest" description="Disordered" evidence="3">
    <location>
        <begin position="1"/>
        <end position="37"/>
    </location>
</feature>
<dbReference type="PANTHER" id="PTHR38340">
    <property type="entry name" value="S-LAYER PROTEIN"/>
    <property type="match status" value="1"/>
</dbReference>
<dbReference type="AlphaFoldDB" id="A0A928VTY2"/>
<gene>
    <name evidence="4" type="ORF">IQ235_05745</name>
</gene>
<keyword evidence="2" id="KW-0964">Secreted</keyword>
<comment type="subcellular location">
    <subcellularLocation>
        <location evidence="1">Secreted</location>
    </subcellularLocation>
</comment>
<dbReference type="PROSITE" id="PS00330">
    <property type="entry name" value="HEMOLYSIN_CALCIUM"/>
    <property type="match status" value="1"/>
</dbReference>
<dbReference type="InterPro" id="IPR011049">
    <property type="entry name" value="Serralysin-like_metalloprot_C"/>
</dbReference>
<dbReference type="GO" id="GO:0005509">
    <property type="term" value="F:calcium ion binding"/>
    <property type="evidence" value="ECO:0007669"/>
    <property type="project" value="InterPro"/>
</dbReference>
<evidence type="ECO:0000313" key="4">
    <source>
        <dbReference type="EMBL" id="MBE9040294.1"/>
    </source>
</evidence>
<evidence type="ECO:0000313" key="5">
    <source>
        <dbReference type="Proteomes" id="UP000621799"/>
    </source>
</evidence>
<dbReference type="SUPFAM" id="SSF51120">
    <property type="entry name" value="beta-Roll"/>
    <property type="match status" value="1"/>
</dbReference>
<protein>
    <submittedName>
        <fullName evidence="4">Calcium-binding protein</fullName>
    </submittedName>
</protein>
<reference evidence="4" key="1">
    <citation type="submission" date="2020-10" db="EMBL/GenBank/DDBJ databases">
        <authorList>
            <person name="Castelo-Branco R."/>
            <person name="Eusebio N."/>
            <person name="Adriana R."/>
            <person name="Vieira A."/>
            <person name="Brugerolle De Fraissinette N."/>
            <person name="Rezende De Castro R."/>
            <person name="Schneider M.P."/>
            <person name="Vasconcelos V."/>
            <person name="Leao P.N."/>
        </authorList>
    </citation>
    <scope>NUCLEOTIDE SEQUENCE</scope>
    <source>
        <strain evidence="4">LEGE 11467</strain>
    </source>
</reference>
<evidence type="ECO:0000256" key="2">
    <source>
        <dbReference type="ARBA" id="ARBA00022525"/>
    </source>
</evidence>
<dbReference type="PRINTS" id="PR00313">
    <property type="entry name" value="CABNDNGRPT"/>
</dbReference>
<evidence type="ECO:0000256" key="3">
    <source>
        <dbReference type="SAM" id="MobiDB-lite"/>
    </source>
</evidence>
<dbReference type="GO" id="GO:0005576">
    <property type="term" value="C:extracellular region"/>
    <property type="evidence" value="ECO:0007669"/>
    <property type="project" value="UniProtKB-SubCell"/>
</dbReference>
<name>A0A928VTY2_9CYAN</name>
<dbReference type="InterPro" id="IPR001343">
    <property type="entry name" value="Hemolysn_Ca-bd"/>
</dbReference>
<proteinExistence type="predicted"/>